<evidence type="ECO:0000256" key="1">
    <source>
        <dbReference type="SAM" id="MobiDB-lite"/>
    </source>
</evidence>
<evidence type="ECO:0000313" key="4">
    <source>
        <dbReference type="Proteomes" id="UP000714275"/>
    </source>
</evidence>
<evidence type="ECO:0000259" key="2">
    <source>
        <dbReference type="PROSITE" id="PS51207"/>
    </source>
</evidence>
<dbReference type="OrthoDB" id="5582218at2759"/>
<gene>
    <name evidence="3" type="ORF">EV702DRAFT_1103167</name>
</gene>
<organism evidence="3 4">
    <name type="scientific">Suillus placidus</name>
    <dbReference type="NCBI Taxonomy" id="48579"/>
    <lineage>
        <taxon>Eukaryota</taxon>
        <taxon>Fungi</taxon>
        <taxon>Dikarya</taxon>
        <taxon>Basidiomycota</taxon>
        <taxon>Agaricomycotina</taxon>
        <taxon>Agaricomycetes</taxon>
        <taxon>Agaricomycetidae</taxon>
        <taxon>Boletales</taxon>
        <taxon>Suillineae</taxon>
        <taxon>Suillaceae</taxon>
        <taxon>Suillus</taxon>
    </lineage>
</organism>
<dbReference type="PANTHER" id="PTHR22775:SF3">
    <property type="entry name" value="SORTING NEXIN-13"/>
    <property type="match status" value="1"/>
</dbReference>
<dbReference type="AlphaFoldDB" id="A0A9P6ZX47"/>
<name>A0A9P6ZX47_9AGAM</name>
<feature type="compositionally biased region" description="Acidic residues" evidence="1">
    <location>
        <begin position="527"/>
        <end position="536"/>
    </location>
</feature>
<keyword evidence="4" id="KW-1185">Reference proteome</keyword>
<feature type="compositionally biased region" description="Low complexity" evidence="1">
    <location>
        <begin position="9"/>
        <end position="26"/>
    </location>
</feature>
<feature type="domain" description="PXA" evidence="2">
    <location>
        <begin position="57"/>
        <end position="236"/>
    </location>
</feature>
<feature type="region of interest" description="Disordered" evidence="1">
    <location>
        <begin position="1"/>
        <end position="26"/>
    </location>
</feature>
<feature type="region of interest" description="Disordered" evidence="1">
    <location>
        <begin position="304"/>
        <end position="333"/>
    </location>
</feature>
<dbReference type="SMART" id="SM00313">
    <property type="entry name" value="PXA"/>
    <property type="match status" value="1"/>
</dbReference>
<dbReference type="Pfam" id="PF02194">
    <property type="entry name" value="PXA"/>
    <property type="match status" value="1"/>
</dbReference>
<dbReference type="InterPro" id="IPR003114">
    <property type="entry name" value="Phox_assoc"/>
</dbReference>
<dbReference type="PROSITE" id="PS51207">
    <property type="entry name" value="PXA"/>
    <property type="match status" value="1"/>
</dbReference>
<sequence>MACNLRPRSTGSNSITSNTTKQQQQQQRPATLAKRLLFPHLPPGSDLPPLFASPTCSPELNAEAYDFLALALRAFVNTWWTKITRYDKELLPEITIALTTVLQTLETRLLSADFSFFMFSVAPALITQHYRDYRHAASKVSTSYAMGGAIPLPHLFHQLQPHVAISPEGKIDEEYFRQAFDHVLKSCLSPQDYTPEAERYIVREIILKVLVKDVIPRVTQPWFIQRTILDLLGPSHDAESDKPPNVSPPSHPHHTHFSFHSLLVFFLSAVQSISGMGLALVQTYKQTLNTIKLVNHSAYPTVNQQRASEPWRKARPAPTPSTRSARSISPPLSSYASAASSTLSLHTDIPPPNPQRSFSHYAQEPLAMISELFTMHERFATSAVMHTLCMICAATTPFMDRLLTHLLYTRILCTSSILFVLRLSKRTLFPNGYPGPPPIDPTPEEQIIIHQQLLRRLREQVPAFLAPVILGSSPERTVEDIISPLCEAACNVHLAVFIMDALFLSIFPEMGVEGSAVNADVNLAERLDDDGEDGEDWAPGISRTTSTMTP</sequence>
<accession>A0A9P6ZX47</accession>
<reference evidence="3" key="1">
    <citation type="journal article" date="2020" name="New Phytol.">
        <title>Comparative genomics reveals dynamic genome evolution in host specialist ectomycorrhizal fungi.</title>
        <authorList>
            <person name="Lofgren L.A."/>
            <person name="Nguyen N.H."/>
            <person name="Vilgalys R."/>
            <person name="Ruytinx J."/>
            <person name="Liao H.L."/>
            <person name="Branco S."/>
            <person name="Kuo A."/>
            <person name="LaButti K."/>
            <person name="Lipzen A."/>
            <person name="Andreopoulos W."/>
            <person name="Pangilinan J."/>
            <person name="Riley R."/>
            <person name="Hundley H."/>
            <person name="Na H."/>
            <person name="Barry K."/>
            <person name="Grigoriev I.V."/>
            <person name="Stajich J.E."/>
            <person name="Kennedy P.G."/>
        </authorList>
    </citation>
    <scope>NUCLEOTIDE SEQUENCE</scope>
    <source>
        <strain evidence="3">DOB743</strain>
    </source>
</reference>
<dbReference type="EMBL" id="JABBWD010000021">
    <property type="protein sequence ID" value="KAG1777416.1"/>
    <property type="molecule type" value="Genomic_DNA"/>
</dbReference>
<feature type="region of interest" description="Disordered" evidence="1">
    <location>
        <begin position="527"/>
        <end position="550"/>
    </location>
</feature>
<dbReference type="Proteomes" id="UP000714275">
    <property type="component" value="Unassembled WGS sequence"/>
</dbReference>
<protein>
    <submittedName>
        <fullName evidence="3">PXA domain-containing protein</fullName>
    </submittedName>
</protein>
<dbReference type="GO" id="GO:0035091">
    <property type="term" value="F:phosphatidylinositol binding"/>
    <property type="evidence" value="ECO:0007669"/>
    <property type="project" value="TreeGrafter"/>
</dbReference>
<evidence type="ECO:0000313" key="3">
    <source>
        <dbReference type="EMBL" id="KAG1777416.1"/>
    </source>
</evidence>
<proteinExistence type="predicted"/>
<comment type="caution">
    <text evidence="3">The sequence shown here is derived from an EMBL/GenBank/DDBJ whole genome shotgun (WGS) entry which is preliminary data.</text>
</comment>
<dbReference type="PANTHER" id="PTHR22775">
    <property type="entry name" value="SORTING NEXIN"/>
    <property type="match status" value="1"/>
</dbReference>